<evidence type="ECO:0000313" key="15">
    <source>
        <dbReference type="EMBL" id="EMR71400.1"/>
    </source>
</evidence>
<dbReference type="OrthoDB" id="2425929at2759"/>
<dbReference type="GO" id="GO:0006032">
    <property type="term" value="P:chitin catabolic process"/>
    <property type="evidence" value="ECO:0007669"/>
    <property type="project" value="UniProtKB-KW"/>
</dbReference>
<evidence type="ECO:0000256" key="9">
    <source>
        <dbReference type="ARBA" id="ARBA00023295"/>
    </source>
</evidence>
<dbReference type="GO" id="GO:0008061">
    <property type="term" value="F:chitin binding"/>
    <property type="evidence" value="ECO:0007669"/>
    <property type="project" value="UniProtKB-KW"/>
</dbReference>
<comment type="similarity">
    <text evidence="11">Belongs to the glycosyl hydrolase 18 family. Chitinase class III subfamily.</text>
</comment>
<gene>
    <name evidence="15" type="ORF">UCREL1_1566</name>
</gene>
<dbReference type="CDD" id="cd02877">
    <property type="entry name" value="GH18_hevamine_XipI_class_III"/>
    <property type="match status" value="1"/>
</dbReference>
<dbReference type="KEGG" id="ela:UCREL1_1566"/>
<evidence type="ECO:0000256" key="5">
    <source>
        <dbReference type="ARBA" id="ARBA00022669"/>
    </source>
</evidence>
<dbReference type="GO" id="GO:0005576">
    <property type="term" value="C:extracellular region"/>
    <property type="evidence" value="ECO:0007669"/>
    <property type="project" value="UniProtKB-SubCell"/>
</dbReference>
<keyword evidence="7" id="KW-0146">Chitin degradation</keyword>
<dbReference type="InterPro" id="IPR017853">
    <property type="entry name" value="GH"/>
</dbReference>
<feature type="chain" id="PRO_5004086238" description="chitinase" evidence="13">
    <location>
        <begin position="24"/>
        <end position="321"/>
    </location>
</feature>
<dbReference type="PANTHER" id="PTHR45708">
    <property type="entry name" value="ENDOCHITINASE"/>
    <property type="match status" value="1"/>
</dbReference>
<dbReference type="Proteomes" id="UP000012174">
    <property type="component" value="Unassembled WGS sequence"/>
</dbReference>
<evidence type="ECO:0000256" key="1">
    <source>
        <dbReference type="ARBA" id="ARBA00000822"/>
    </source>
</evidence>
<dbReference type="PANTHER" id="PTHR45708:SF49">
    <property type="entry name" value="ENDOCHITINASE"/>
    <property type="match status" value="1"/>
</dbReference>
<organism evidence="15 16">
    <name type="scientific">Eutypa lata (strain UCR-EL1)</name>
    <name type="common">Grapevine dieback disease fungus</name>
    <name type="synonym">Eutypa armeniacae</name>
    <dbReference type="NCBI Taxonomy" id="1287681"/>
    <lineage>
        <taxon>Eukaryota</taxon>
        <taxon>Fungi</taxon>
        <taxon>Dikarya</taxon>
        <taxon>Ascomycota</taxon>
        <taxon>Pezizomycotina</taxon>
        <taxon>Sordariomycetes</taxon>
        <taxon>Xylariomycetidae</taxon>
        <taxon>Xylariales</taxon>
        <taxon>Diatrypaceae</taxon>
        <taxon>Eutypa</taxon>
    </lineage>
</organism>
<keyword evidence="8" id="KW-0119">Carbohydrate metabolism</keyword>
<evidence type="ECO:0000256" key="2">
    <source>
        <dbReference type="ARBA" id="ARBA00004613"/>
    </source>
</evidence>
<keyword evidence="6 12" id="KW-0378">Hydrolase</keyword>
<dbReference type="GO" id="GO:0000272">
    <property type="term" value="P:polysaccharide catabolic process"/>
    <property type="evidence" value="ECO:0007669"/>
    <property type="project" value="UniProtKB-KW"/>
</dbReference>
<evidence type="ECO:0000256" key="3">
    <source>
        <dbReference type="ARBA" id="ARBA00012729"/>
    </source>
</evidence>
<dbReference type="Gene3D" id="3.20.20.80">
    <property type="entry name" value="Glycosidases"/>
    <property type="match status" value="1"/>
</dbReference>
<keyword evidence="4" id="KW-0964">Secreted</keyword>
<name>M7TXL5_EUTLA</name>
<dbReference type="InterPro" id="IPR001579">
    <property type="entry name" value="Glyco_hydro_18_chit_AS"/>
</dbReference>
<dbReference type="OMA" id="CPQIGAD"/>
<dbReference type="AlphaFoldDB" id="M7TXL5"/>
<proteinExistence type="inferred from homology"/>
<comment type="catalytic activity">
    <reaction evidence="1">
        <text>Random endo-hydrolysis of N-acetyl-beta-D-glucosaminide (1-&gt;4)-beta-linkages in chitin and chitodextrins.</text>
        <dbReference type="EC" id="3.2.1.14"/>
    </reaction>
</comment>
<evidence type="ECO:0000256" key="6">
    <source>
        <dbReference type="ARBA" id="ARBA00022801"/>
    </source>
</evidence>
<evidence type="ECO:0000256" key="10">
    <source>
        <dbReference type="ARBA" id="ARBA00023326"/>
    </source>
</evidence>
<dbReference type="PROSITE" id="PS51910">
    <property type="entry name" value="GH18_2"/>
    <property type="match status" value="1"/>
</dbReference>
<dbReference type="SUPFAM" id="SSF51445">
    <property type="entry name" value="(Trans)glycosidases"/>
    <property type="match status" value="1"/>
</dbReference>
<sequence length="321" mass="33922">MSFLKISVASAATLLSFAPSALAGFDATASNNVAVYWGQNSAGTAESQQRLSYYCADTSHNIIPLAFLNGINTPATNFANAGDNCTAFAGSTLLDCPQIEEDIKSCQTDYGKTILISLGGMTYSEGGFADEASAQAGADAVWGLFGSDTSYENRPFGSAVVDGFDFDFESATTNLLPFARRLKANIDGDASRTYYLTAAPQCPYPDAAMTDVIDGDVPLDFLMIQFYNNYCSVASFVEGQEPNPDNGFNLATWDDWAKTGSANPDVKILVGAPGSTGAAGSGYVAADKLAAVLEYSKQFSSFGGAMVWDMSQVWSNDGFCK</sequence>
<evidence type="ECO:0000256" key="8">
    <source>
        <dbReference type="ARBA" id="ARBA00023277"/>
    </source>
</evidence>
<evidence type="ECO:0000256" key="12">
    <source>
        <dbReference type="RuleBase" id="RU000489"/>
    </source>
</evidence>
<comment type="subcellular location">
    <subcellularLocation>
        <location evidence="2">Secreted</location>
    </subcellularLocation>
</comment>
<dbReference type="InterPro" id="IPR001223">
    <property type="entry name" value="Glyco_hydro18_cat"/>
</dbReference>
<evidence type="ECO:0000256" key="11">
    <source>
        <dbReference type="ARBA" id="ARBA00025727"/>
    </source>
</evidence>
<dbReference type="STRING" id="1287681.M7TXL5"/>
<evidence type="ECO:0000313" key="16">
    <source>
        <dbReference type="Proteomes" id="UP000012174"/>
    </source>
</evidence>
<dbReference type="EMBL" id="KB705645">
    <property type="protein sequence ID" value="EMR71400.1"/>
    <property type="molecule type" value="Genomic_DNA"/>
</dbReference>
<dbReference type="GO" id="GO:0008843">
    <property type="term" value="F:endochitinase activity"/>
    <property type="evidence" value="ECO:0007669"/>
    <property type="project" value="UniProtKB-EC"/>
</dbReference>
<evidence type="ECO:0000256" key="13">
    <source>
        <dbReference type="SAM" id="SignalP"/>
    </source>
</evidence>
<keyword evidence="16" id="KW-1185">Reference proteome</keyword>
<dbReference type="InterPro" id="IPR050542">
    <property type="entry name" value="Glycosyl_Hydrlase18_Chitinase"/>
</dbReference>
<reference evidence="16" key="1">
    <citation type="journal article" date="2013" name="Genome Announc.">
        <title>Draft genome sequence of the grapevine dieback fungus Eutypa lata UCR-EL1.</title>
        <authorList>
            <person name="Blanco-Ulate B."/>
            <person name="Rolshausen P.E."/>
            <person name="Cantu D."/>
        </authorList>
    </citation>
    <scope>NUCLEOTIDE SEQUENCE [LARGE SCALE GENOMIC DNA]</scope>
    <source>
        <strain evidence="16">UCR-EL1</strain>
    </source>
</reference>
<dbReference type="InterPro" id="IPR045321">
    <property type="entry name" value="Cts1-like"/>
</dbReference>
<dbReference type="Pfam" id="PF00704">
    <property type="entry name" value="Glyco_hydro_18"/>
    <property type="match status" value="1"/>
</dbReference>
<evidence type="ECO:0000256" key="7">
    <source>
        <dbReference type="ARBA" id="ARBA00023024"/>
    </source>
</evidence>
<accession>M7TXL5</accession>
<dbReference type="eggNOG" id="KOG4701">
    <property type="taxonomic scope" value="Eukaryota"/>
</dbReference>
<protein>
    <recommendedName>
        <fullName evidence="3">chitinase</fullName>
        <ecNumber evidence="3">3.2.1.14</ecNumber>
    </recommendedName>
</protein>
<keyword evidence="13" id="KW-0732">Signal</keyword>
<dbReference type="PROSITE" id="PS01095">
    <property type="entry name" value="GH18_1"/>
    <property type="match status" value="1"/>
</dbReference>
<keyword evidence="5" id="KW-0147">Chitin-binding</keyword>
<evidence type="ECO:0000256" key="4">
    <source>
        <dbReference type="ARBA" id="ARBA00022525"/>
    </source>
</evidence>
<evidence type="ECO:0000259" key="14">
    <source>
        <dbReference type="PROSITE" id="PS51910"/>
    </source>
</evidence>
<feature type="signal peptide" evidence="13">
    <location>
        <begin position="1"/>
        <end position="23"/>
    </location>
</feature>
<feature type="domain" description="GH18" evidence="14">
    <location>
        <begin position="31"/>
        <end position="321"/>
    </location>
</feature>
<keyword evidence="10" id="KW-0624">Polysaccharide degradation</keyword>
<keyword evidence="9 12" id="KW-0326">Glycosidase</keyword>
<dbReference type="HOGENOM" id="CLU_007818_1_1_1"/>
<dbReference type="EC" id="3.2.1.14" evidence="3"/>